<evidence type="ECO:0000313" key="2">
    <source>
        <dbReference type="EMBL" id="QCW05224.1"/>
    </source>
</evidence>
<dbReference type="RefSeq" id="WP_138655681.1">
    <property type="nucleotide sequence ID" value="NZ_CP040639.1"/>
</dbReference>
<dbReference type="EMBL" id="CP040639">
    <property type="protein sequence ID" value="QCW05224.1"/>
    <property type="molecule type" value="Genomic_DNA"/>
</dbReference>
<name>A0A4V1IFJ6_9EURY</name>
<organism evidence="2 3">
    <name type="scientific">Natrinema pallidum</name>
    <dbReference type="NCBI Taxonomy" id="69527"/>
    <lineage>
        <taxon>Archaea</taxon>
        <taxon>Methanobacteriati</taxon>
        <taxon>Methanobacteriota</taxon>
        <taxon>Stenosarchaea group</taxon>
        <taxon>Halobacteria</taxon>
        <taxon>Halobacteriales</taxon>
        <taxon>Natrialbaceae</taxon>
        <taxon>Natrinema</taxon>
    </lineage>
</organism>
<feature type="coiled-coil region" evidence="1">
    <location>
        <begin position="17"/>
        <end position="44"/>
    </location>
</feature>
<evidence type="ECO:0000313" key="3">
    <source>
        <dbReference type="Proteomes" id="UP000307562"/>
    </source>
</evidence>
<keyword evidence="1" id="KW-0175">Coiled coil</keyword>
<gene>
    <name evidence="2" type="ORF">FGF80_18410</name>
</gene>
<accession>A0A4V1IFJ6</accession>
<sequence>MGDEPVGDEDEAKSVTVKMKQSELNELEHRIDSEFNDANRIRKAVWLVNNASNIDLNFDAGENESE</sequence>
<proteinExistence type="predicted"/>
<keyword evidence="3" id="KW-1185">Reference proteome</keyword>
<dbReference type="Proteomes" id="UP000307562">
    <property type="component" value="Plasmid pNPA70"/>
</dbReference>
<reference evidence="3" key="1">
    <citation type="submission" date="2019-05" db="EMBL/GenBank/DDBJ databases">
        <title>Complete Genome Sequence and Methylation Pattern of the Halophilic Archaeon Natrinema pallidum BOL6-1.</title>
        <authorList>
            <person name="DasSarma P."/>
            <person name="DasSarma B.P."/>
            <person name="DasSarma S.L."/>
            <person name="Martinez F.L."/>
            <person name="Guzman D."/>
            <person name="Roberts R.J."/>
            <person name="DasSarma S."/>
        </authorList>
    </citation>
    <scope>NUCLEOTIDE SEQUENCE [LARGE SCALE GENOMIC DNA]</scope>
    <source>
        <strain evidence="3">BOL6-1</strain>
        <plasmid evidence="3">pnpa70</plasmid>
    </source>
</reference>
<keyword evidence="2" id="KW-0614">Plasmid</keyword>
<dbReference type="KEGG" id="npl:FGF80_18410"/>
<dbReference type="AlphaFoldDB" id="A0A4V1IFJ6"/>
<dbReference type="GeneID" id="96158110"/>
<evidence type="ECO:0000256" key="1">
    <source>
        <dbReference type="SAM" id="Coils"/>
    </source>
</evidence>
<geneLocation type="plasmid" evidence="3">
    <name>pnpa70</name>
</geneLocation>
<protein>
    <submittedName>
        <fullName evidence="2">Uncharacterized protein</fullName>
    </submittedName>
</protein>